<reference evidence="1 2" key="1">
    <citation type="journal article" date="2023" name="Arcadia Sci">
        <title>De novo assembly of a long-read Amblyomma americanum tick genome.</title>
        <authorList>
            <person name="Chou S."/>
            <person name="Poskanzer K.E."/>
            <person name="Rollins M."/>
            <person name="Thuy-Boun P.S."/>
        </authorList>
    </citation>
    <scope>NUCLEOTIDE SEQUENCE [LARGE SCALE GENOMIC DNA]</scope>
    <source>
        <strain evidence="1">F_SG_1</strain>
        <tissue evidence="1">Salivary glands</tissue>
    </source>
</reference>
<comment type="caution">
    <text evidence="1">The sequence shown here is derived from an EMBL/GenBank/DDBJ whole genome shotgun (WGS) entry which is preliminary data.</text>
</comment>
<accession>A0AAQ4DJX9</accession>
<dbReference type="Proteomes" id="UP001321473">
    <property type="component" value="Unassembled WGS sequence"/>
</dbReference>
<sequence length="91" mass="10107">MCLSHAERPLFVYYIENGLSAAYYRAEEAIATIKRDADTEARTNAGQEVYLGAACMVEEKARERVPYTVSGYERTGSGALLQILSNDPRTL</sequence>
<evidence type="ECO:0000313" key="2">
    <source>
        <dbReference type="Proteomes" id="UP001321473"/>
    </source>
</evidence>
<evidence type="ECO:0000313" key="1">
    <source>
        <dbReference type="EMBL" id="KAK8762769.1"/>
    </source>
</evidence>
<proteinExistence type="predicted"/>
<dbReference type="EMBL" id="JARKHS020029806">
    <property type="protein sequence ID" value="KAK8762769.1"/>
    <property type="molecule type" value="Genomic_DNA"/>
</dbReference>
<organism evidence="1 2">
    <name type="scientific">Amblyomma americanum</name>
    <name type="common">Lone star tick</name>
    <dbReference type="NCBI Taxonomy" id="6943"/>
    <lineage>
        <taxon>Eukaryota</taxon>
        <taxon>Metazoa</taxon>
        <taxon>Ecdysozoa</taxon>
        <taxon>Arthropoda</taxon>
        <taxon>Chelicerata</taxon>
        <taxon>Arachnida</taxon>
        <taxon>Acari</taxon>
        <taxon>Parasitiformes</taxon>
        <taxon>Ixodida</taxon>
        <taxon>Ixodoidea</taxon>
        <taxon>Ixodidae</taxon>
        <taxon>Amblyomminae</taxon>
        <taxon>Amblyomma</taxon>
    </lineage>
</organism>
<protein>
    <submittedName>
        <fullName evidence="1">Uncharacterized protein</fullName>
    </submittedName>
</protein>
<name>A0AAQ4DJX9_AMBAM</name>
<keyword evidence="2" id="KW-1185">Reference proteome</keyword>
<gene>
    <name evidence="1" type="ORF">V5799_025965</name>
</gene>
<dbReference type="AlphaFoldDB" id="A0AAQ4DJX9"/>